<keyword evidence="1" id="KW-0862">Zinc</keyword>
<feature type="domain" description="RING-type" evidence="3">
    <location>
        <begin position="203"/>
        <end position="247"/>
    </location>
</feature>
<sequence length="279" mass="32072">MEERQRHGRKSLLTLLNTPYQPKMQSMSLSTSDSVIFEDGAFTWMIVPEYRSYLTWSKQSPTQRNPYDESTCTQNKTDMNSPQATLSTPRKAHFRRQVLEILQNPHHRFQCAALTKLGKPCVCRISAKQMRRLRQALVDVALATTREPYNRHCVRVHRLAICGRHRRRPCIGASVKFHKHPGHRNKPSTEHPRHEQLASDADCCVCLESMLEREDLLRCRTCGQLLHARCMLAWHIESPGPTCPYCRSFWVETPVRDEDSVAGFVSYAGELDVATSLRG</sequence>
<evidence type="ECO:0000313" key="5">
    <source>
        <dbReference type="Proteomes" id="UP000308133"/>
    </source>
</evidence>
<dbReference type="SUPFAM" id="SSF57850">
    <property type="entry name" value="RING/U-box"/>
    <property type="match status" value="1"/>
</dbReference>
<reference evidence="4 5" key="1">
    <citation type="submission" date="2018-02" db="EMBL/GenBank/DDBJ databases">
        <title>Draft genome sequences of Elsinoe sp., causing black scab on jojoba.</title>
        <authorList>
            <person name="Stodart B."/>
            <person name="Jeffress S."/>
            <person name="Ash G."/>
            <person name="Arun Chinnappa K."/>
        </authorList>
    </citation>
    <scope>NUCLEOTIDE SEQUENCE [LARGE SCALE GENOMIC DNA]</scope>
    <source>
        <strain evidence="4 5">Hillstone_2</strain>
    </source>
</reference>
<dbReference type="InterPro" id="IPR001841">
    <property type="entry name" value="Znf_RING"/>
</dbReference>
<dbReference type="EMBL" id="PTQR01000094">
    <property type="protein sequence ID" value="TKX20280.1"/>
    <property type="molecule type" value="Genomic_DNA"/>
</dbReference>
<comment type="caution">
    <text evidence="4">The sequence shown here is derived from an EMBL/GenBank/DDBJ whole genome shotgun (WGS) entry which is preliminary data.</text>
</comment>
<dbReference type="InterPro" id="IPR013083">
    <property type="entry name" value="Znf_RING/FYVE/PHD"/>
</dbReference>
<name>A0A4U7AUD0_9PEZI</name>
<proteinExistence type="predicted"/>
<dbReference type="GO" id="GO:0008270">
    <property type="term" value="F:zinc ion binding"/>
    <property type="evidence" value="ECO:0007669"/>
    <property type="project" value="UniProtKB-KW"/>
</dbReference>
<evidence type="ECO:0000259" key="3">
    <source>
        <dbReference type="PROSITE" id="PS50089"/>
    </source>
</evidence>
<protein>
    <recommendedName>
        <fullName evidence="3">RING-type domain-containing protein</fullName>
    </recommendedName>
</protein>
<dbReference type="Pfam" id="PF13639">
    <property type="entry name" value="zf-RING_2"/>
    <property type="match status" value="1"/>
</dbReference>
<feature type="region of interest" description="Disordered" evidence="2">
    <location>
        <begin position="58"/>
        <end position="88"/>
    </location>
</feature>
<evidence type="ECO:0000313" key="4">
    <source>
        <dbReference type="EMBL" id="TKX20280.1"/>
    </source>
</evidence>
<evidence type="ECO:0000256" key="1">
    <source>
        <dbReference type="PROSITE-ProRule" id="PRU00175"/>
    </source>
</evidence>
<evidence type="ECO:0000256" key="2">
    <source>
        <dbReference type="SAM" id="MobiDB-lite"/>
    </source>
</evidence>
<keyword evidence="1" id="KW-0863">Zinc-finger</keyword>
<dbReference type="AlphaFoldDB" id="A0A4U7AUD0"/>
<accession>A0A4U7AUD0</accession>
<dbReference type="Gene3D" id="3.30.40.10">
    <property type="entry name" value="Zinc/RING finger domain, C3HC4 (zinc finger)"/>
    <property type="match status" value="1"/>
</dbReference>
<dbReference type="PROSITE" id="PS50089">
    <property type="entry name" value="ZF_RING_2"/>
    <property type="match status" value="1"/>
</dbReference>
<gene>
    <name evidence="4" type="ORF">C1H76_7533</name>
</gene>
<dbReference type="Proteomes" id="UP000308133">
    <property type="component" value="Unassembled WGS sequence"/>
</dbReference>
<organism evidence="4 5">
    <name type="scientific">Elsinoe australis</name>
    <dbReference type="NCBI Taxonomy" id="40998"/>
    <lineage>
        <taxon>Eukaryota</taxon>
        <taxon>Fungi</taxon>
        <taxon>Dikarya</taxon>
        <taxon>Ascomycota</taxon>
        <taxon>Pezizomycotina</taxon>
        <taxon>Dothideomycetes</taxon>
        <taxon>Dothideomycetidae</taxon>
        <taxon>Myriangiales</taxon>
        <taxon>Elsinoaceae</taxon>
        <taxon>Elsinoe</taxon>
    </lineage>
</organism>
<keyword evidence="1" id="KW-0479">Metal-binding</keyword>